<reference evidence="1" key="1">
    <citation type="submission" date="2023-03" db="EMBL/GenBank/DDBJ databases">
        <title>Massive genome expansion in bonnet fungi (Mycena s.s.) driven by repeated elements and novel gene families across ecological guilds.</title>
        <authorList>
            <consortium name="Lawrence Berkeley National Laboratory"/>
            <person name="Harder C.B."/>
            <person name="Miyauchi S."/>
            <person name="Viragh M."/>
            <person name="Kuo A."/>
            <person name="Thoen E."/>
            <person name="Andreopoulos B."/>
            <person name="Lu D."/>
            <person name="Skrede I."/>
            <person name="Drula E."/>
            <person name="Henrissat B."/>
            <person name="Morin E."/>
            <person name="Kohler A."/>
            <person name="Barry K."/>
            <person name="LaButti K."/>
            <person name="Morin E."/>
            <person name="Salamov A."/>
            <person name="Lipzen A."/>
            <person name="Mereny Z."/>
            <person name="Hegedus B."/>
            <person name="Baldrian P."/>
            <person name="Stursova M."/>
            <person name="Weitz H."/>
            <person name="Taylor A."/>
            <person name="Grigoriev I.V."/>
            <person name="Nagy L.G."/>
            <person name="Martin F."/>
            <person name="Kauserud H."/>
        </authorList>
    </citation>
    <scope>NUCLEOTIDE SEQUENCE</scope>
    <source>
        <strain evidence="1">CBHHK002</strain>
    </source>
</reference>
<evidence type="ECO:0000313" key="2">
    <source>
        <dbReference type="Proteomes" id="UP001218218"/>
    </source>
</evidence>
<evidence type="ECO:0000313" key="1">
    <source>
        <dbReference type="EMBL" id="KAJ7327854.1"/>
    </source>
</evidence>
<keyword evidence="2" id="KW-1185">Reference proteome</keyword>
<dbReference type="AlphaFoldDB" id="A0AAD6ZKP8"/>
<organism evidence="1 2">
    <name type="scientific">Mycena albidolilacea</name>
    <dbReference type="NCBI Taxonomy" id="1033008"/>
    <lineage>
        <taxon>Eukaryota</taxon>
        <taxon>Fungi</taxon>
        <taxon>Dikarya</taxon>
        <taxon>Basidiomycota</taxon>
        <taxon>Agaricomycotina</taxon>
        <taxon>Agaricomycetes</taxon>
        <taxon>Agaricomycetidae</taxon>
        <taxon>Agaricales</taxon>
        <taxon>Marasmiineae</taxon>
        <taxon>Mycenaceae</taxon>
        <taxon>Mycena</taxon>
    </lineage>
</organism>
<accession>A0AAD6ZKP8</accession>
<proteinExistence type="predicted"/>
<dbReference type="EMBL" id="JARIHO010000040">
    <property type="protein sequence ID" value="KAJ7327854.1"/>
    <property type="molecule type" value="Genomic_DNA"/>
</dbReference>
<comment type="caution">
    <text evidence="1">The sequence shown here is derived from an EMBL/GenBank/DDBJ whole genome shotgun (WGS) entry which is preliminary data.</text>
</comment>
<sequence length="63" mass="6850">MTSAGKSQPGGPKYINDFSKALAGEVKILLAEVGKLRDERRARCSFPSPVRVDLGQRMNLGTM</sequence>
<protein>
    <submittedName>
        <fullName evidence="1">Uncharacterized protein</fullName>
    </submittedName>
</protein>
<gene>
    <name evidence="1" type="ORF">DFH08DRAFT_884113</name>
</gene>
<dbReference type="Proteomes" id="UP001218218">
    <property type="component" value="Unassembled WGS sequence"/>
</dbReference>
<name>A0AAD6ZKP8_9AGAR</name>